<keyword evidence="7" id="KW-1185">Reference proteome</keyword>
<name>A0A4R6TUT5_9BACI</name>
<evidence type="ECO:0000256" key="4">
    <source>
        <dbReference type="SAM" id="SignalP"/>
    </source>
</evidence>
<protein>
    <submittedName>
        <fullName evidence="6">Pectate lyase</fullName>
    </submittedName>
</protein>
<evidence type="ECO:0000256" key="1">
    <source>
        <dbReference type="ARBA" id="ARBA00022723"/>
    </source>
</evidence>
<dbReference type="InterPro" id="IPR013783">
    <property type="entry name" value="Ig-like_fold"/>
</dbReference>
<dbReference type="PANTHER" id="PTHR42970">
    <property type="entry name" value="PECTATE LYASE C-RELATED"/>
    <property type="match status" value="1"/>
</dbReference>
<dbReference type="CDD" id="cd00063">
    <property type="entry name" value="FN3"/>
    <property type="match status" value="4"/>
</dbReference>
<comment type="caution">
    <text evidence="6">The sequence shown here is derived from an EMBL/GenBank/DDBJ whole genome shotgun (WGS) entry which is preliminary data.</text>
</comment>
<keyword evidence="6" id="KW-0456">Lyase</keyword>
<keyword evidence="4" id="KW-0732">Signal</keyword>
<evidence type="ECO:0000259" key="5">
    <source>
        <dbReference type="PROSITE" id="PS50853"/>
    </source>
</evidence>
<dbReference type="InterPro" id="IPR054470">
    <property type="entry name" value="FIMAH_dom"/>
</dbReference>
<dbReference type="Pfam" id="PF22888">
    <property type="entry name" value="FIMAH"/>
    <property type="match status" value="1"/>
</dbReference>
<feature type="domain" description="Fibronectin type-III" evidence="5">
    <location>
        <begin position="633"/>
        <end position="720"/>
    </location>
</feature>
<proteinExistence type="predicted"/>
<dbReference type="SUPFAM" id="SSF49265">
    <property type="entry name" value="Fibronectin type III"/>
    <property type="match status" value="3"/>
</dbReference>
<evidence type="ECO:0000313" key="7">
    <source>
        <dbReference type="Proteomes" id="UP000295632"/>
    </source>
</evidence>
<feature type="signal peptide" evidence="4">
    <location>
        <begin position="1"/>
        <end position="27"/>
    </location>
</feature>
<dbReference type="PROSITE" id="PS50853">
    <property type="entry name" value="FN3"/>
    <property type="match status" value="4"/>
</dbReference>
<feature type="region of interest" description="Disordered" evidence="3">
    <location>
        <begin position="372"/>
        <end position="424"/>
    </location>
</feature>
<keyword evidence="2" id="KW-0325">Glycoprotein</keyword>
<organism evidence="6 7">
    <name type="scientific">Aureibacillus halotolerans</name>
    <dbReference type="NCBI Taxonomy" id="1508390"/>
    <lineage>
        <taxon>Bacteria</taxon>
        <taxon>Bacillati</taxon>
        <taxon>Bacillota</taxon>
        <taxon>Bacilli</taxon>
        <taxon>Bacillales</taxon>
        <taxon>Bacillaceae</taxon>
        <taxon>Aureibacillus</taxon>
    </lineage>
</organism>
<dbReference type="InterPro" id="IPR011050">
    <property type="entry name" value="Pectin_lyase_fold/virulence"/>
</dbReference>
<accession>A0A4R6TUT5</accession>
<feature type="domain" description="Fibronectin type-III" evidence="5">
    <location>
        <begin position="910"/>
        <end position="995"/>
    </location>
</feature>
<dbReference type="InterPro" id="IPR036116">
    <property type="entry name" value="FN3_sf"/>
</dbReference>
<dbReference type="SUPFAM" id="SSF51126">
    <property type="entry name" value="Pectin lyase-like"/>
    <property type="match status" value="1"/>
</dbReference>
<dbReference type="Proteomes" id="UP000295632">
    <property type="component" value="Unassembled WGS sequence"/>
</dbReference>
<feature type="chain" id="PRO_5020347045" evidence="4">
    <location>
        <begin position="28"/>
        <end position="1074"/>
    </location>
</feature>
<dbReference type="SMART" id="SM00060">
    <property type="entry name" value="FN3"/>
    <property type="match status" value="4"/>
</dbReference>
<gene>
    <name evidence="6" type="ORF">EV213_1242</name>
</gene>
<sequence>MKKFMLVLFCIIFGSAIIPVQPLSAHAEDRLLAFPGAEGFGAYSQGGRGGEVYYVTSRELKGPGTFHDALTTAGDTPRTIVFGISGELTIPQIIVRDKSNITIAGQTAPGDGVTIKGNNVRFIDCEDIVIRYLRFRMGTLESQDDAMYVEDSKNVIIDHSSFSWGRDEVLSIKSKNYEDIQSRNITVQWSMMTEGLLTHSMGGLIEMNTITMHHNLYAHNNDRNPKTKGQIDFVNNVVYNWGEYPYVAGGESGTKGYGNVVGNYFVAGINSVDPQYAVVRGNENYSLYLENNRIDSNKNGVLDGTDTGAGMMEKERPSVLMPERFNYPLVHTQEPEDAYEAVLNFAGSSLARDAVDERISREVRTQTGAIIGHEDDAGGFPVLEERTGPTDSDNDGMPDEWELAHGLDPDNSSDRNADRNGDGYTNLEDYLNELAAPGFPDGYSMEPPVWSGPVFTPPEIPEPEVPKKEPLPAKNGELIKNMIINDSEKNAANWSVQQNLQPGDLVAGDRMSDSNGYQFVSIPETLQGSEWIRSAVESRGSTSEDLVSFFLAADADVYVAHDSRISSLPAWLQSYEPTGKSITDDQPIEFKLYKKHFPAGSHVVMGPNNDAKKMNYVVVVKPTATDKDTPNTAPAGLFGEMQSNDTIALQWESVAEAEGYLIYRSSSKDPYVRAVAYTTNATYEDNIIDLGMHYTYQIQAVNAGGPSQTSDAITVLAYEDSQSAPPAPAGLQTTEVNSLSIALSWEAVDEAVSYTVYRSTENSSNAEAIGYSSDATYVDNTVDPSTTYSYYVTAVGTGGQSTASSTTNATTGAPVDLPSVPQALQASDVSPSSNTLTWQTSDQAEQYIVYRKTTSGELYEEIARTTDARYVDDALNVEETGYTYKVTALNEKGETAPSPAIDVAMPQPPAPTDLIVGLAGDTFVGLVWTPQDGASLVNIYREVNGVAESLGTAKVNTFYDRTAESGVEYTYYVKAVNGGGESDASNSVTVRPSPFIQLQSALDVTIDSETFPHSVAKRLTNMLRQATHHWEKGHSTKASDFTEKFITVLAAETTSNPFSSQLHALAQRTLEQLE</sequence>
<dbReference type="EMBL" id="SNYJ01000024">
    <property type="protein sequence ID" value="TDQ34584.1"/>
    <property type="molecule type" value="Genomic_DNA"/>
</dbReference>
<dbReference type="InterPro" id="IPR003961">
    <property type="entry name" value="FN3_dom"/>
</dbReference>
<dbReference type="PANTHER" id="PTHR42970:SF1">
    <property type="entry name" value="PECTATE LYASE C-RELATED"/>
    <property type="match status" value="1"/>
</dbReference>
<feature type="domain" description="Fibronectin type-III" evidence="5">
    <location>
        <begin position="820"/>
        <end position="908"/>
    </location>
</feature>
<dbReference type="RefSeq" id="WP_208112787.1">
    <property type="nucleotide sequence ID" value="NZ_SNYJ01000024.1"/>
</dbReference>
<evidence type="ECO:0000256" key="2">
    <source>
        <dbReference type="ARBA" id="ARBA00023180"/>
    </source>
</evidence>
<feature type="compositionally biased region" description="Basic and acidic residues" evidence="3">
    <location>
        <begin position="402"/>
        <end position="421"/>
    </location>
</feature>
<evidence type="ECO:0000313" key="6">
    <source>
        <dbReference type="EMBL" id="TDQ34584.1"/>
    </source>
</evidence>
<dbReference type="GO" id="GO:0016829">
    <property type="term" value="F:lyase activity"/>
    <property type="evidence" value="ECO:0007669"/>
    <property type="project" value="UniProtKB-KW"/>
</dbReference>
<feature type="domain" description="Fibronectin type-III" evidence="5">
    <location>
        <begin position="727"/>
        <end position="814"/>
    </location>
</feature>
<dbReference type="Gene3D" id="2.160.20.10">
    <property type="entry name" value="Single-stranded right-handed beta-helix, Pectin lyase-like"/>
    <property type="match status" value="1"/>
</dbReference>
<feature type="compositionally biased region" description="Acidic residues" evidence="3">
    <location>
        <begin position="392"/>
        <end position="401"/>
    </location>
</feature>
<dbReference type="InterPro" id="IPR012334">
    <property type="entry name" value="Pectin_lyas_fold"/>
</dbReference>
<dbReference type="GO" id="GO:0046872">
    <property type="term" value="F:metal ion binding"/>
    <property type="evidence" value="ECO:0007669"/>
    <property type="project" value="UniProtKB-KW"/>
</dbReference>
<dbReference type="Gene3D" id="2.60.40.10">
    <property type="entry name" value="Immunoglobulins"/>
    <property type="match status" value="4"/>
</dbReference>
<dbReference type="AlphaFoldDB" id="A0A4R6TUT5"/>
<dbReference type="InterPro" id="IPR052063">
    <property type="entry name" value="Polysaccharide_Lyase_1"/>
</dbReference>
<keyword evidence="1" id="KW-0479">Metal-binding</keyword>
<reference evidence="6 7" key="1">
    <citation type="submission" date="2019-03" db="EMBL/GenBank/DDBJ databases">
        <title>Genomic Encyclopedia of Type Strains, Phase IV (KMG-IV): sequencing the most valuable type-strain genomes for metagenomic binning, comparative biology and taxonomic classification.</title>
        <authorList>
            <person name="Goeker M."/>
        </authorList>
    </citation>
    <scope>NUCLEOTIDE SEQUENCE [LARGE SCALE GENOMIC DNA]</scope>
    <source>
        <strain evidence="6 7">DSM 28697</strain>
    </source>
</reference>
<evidence type="ECO:0000256" key="3">
    <source>
        <dbReference type="SAM" id="MobiDB-lite"/>
    </source>
</evidence>